<dbReference type="InterPro" id="IPR035940">
    <property type="entry name" value="CAP_sf"/>
</dbReference>
<keyword evidence="1" id="KW-1133">Transmembrane helix</keyword>
<dbReference type="Gene3D" id="3.40.33.10">
    <property type="entry name" value="CAP"/>
    <property type="match status" value="1"/>
</dbReference>
<dbReference type="AlphaFoldDB" id="A0A016TQD5"/>
<accession>A0A016TQD5</accession>
<feature type="domain" description="SCP" evidence="2">
    <location>
        <begin position="125"/>
        <end position="284"/>
    </location>
</feature>
<dbReference type="SMR" id="A0A016TQD5"/>
<dbReference type="PRINTS" id="PR00838">
    <property type="entry name" value="V5ALLERGEN"/>
</dbReference>
<name>A0A016TQD5_9BILA</name>
<evidence type="ECO:0000313" key="4">
    <source>
        <dbReference type="Proteomes" id="UP000024635"/>
    </source>
</evidence>
<evidence type="ECO:0000313" key="3">
    <source>
        <dbReference type="EMBL" id="EYC04857.1"/>
    </source>
</evidence>
<comment type="caution">
    <text evidence="3">The sequence shown here is derived from an EMBL/GenBank/DDBJ whole genome shotgun (WGS) entry which is preliminary data.</text>
</comment>
<dbReference type="CDD" id="cd05380">
    <property type="entry name" value="CAP_euk"/>
    <property type="match status" value="1"/>
</dbReference>
<gene>
    <name evidence="3" type="primary">Acey_s0085.g1832</name>
    <name evidence="3" type="synonym">ASP-s0085.g1832</name>
    <name evidence="3" type="ORF">Y032_0085g1832</name>
</gene>
<dbReference type="STRING" id="53326.A0A016TQD5"/>
<dbReference type="InterPro" id="IPR014044">
    <property type="entry name" value="CAP_dom"/>
</dbReference>
<keyword evidence="1" id="KW-0812">Transmembrane</keyword>
<dbReference type="GO" id="GO:0005576">
    <property type="term" value="C:extracellular region"/>
    <property type="evidence" value="ECO:0007669"/>
    <property type="project" value="InterPro"/>
</dbReference>
<dbReference type="Pfam" id="PF00188">
    <property type="entry name" value="CAP"/>
    <property type="match status" value="1"/>
</dbReference>
<dbReference type="PRINTS" id="PR00837">
    <property type="entry name" value="V5TPXLIKE"/>
</dbReference>
<dbReference type="InterPro" id="IPR002413">
    <property type="entry name" value="V5_allergen-like"/>
</dbReference>
<proteinExistence type="predicted"/>
<sequence length="314" mass="34804">MKLTAYNGVHGVGLGGLAATFTKMTKRSGERADPRGSSTEGLHCIDVLSVACTLLLCQHEGSRPTQSALQDDFVWNMVKGLLRDIKACALTMAFAWTILAIVSLAAFDVAYTQKICPDTDNMTDDVRQKFLDVHNKYREMVAKGEAKDKIGGTAPKAARMFKLRYDCGLESTAVKYAQKCTYEHSPIEERNYAGENLYSSKNPDLKKIEVAGRAPQVWFEELEQFGVGPENVLTEKLWKRPDTQIGHYTQMVWQSTRYIGCAVQNCPSQTLGVCHYSRGGNEMGKNIYDIGEPCSMCPLGDKCATTPEKLCLTE</sequence>
<dbReference type="InterPro" id="IPR001283">
    <property type="entry name" value="CRISP-related"/>
</dbReference>
<evidence type="ECO:0000256" key="1">
    <source>
        <dbReference type="SAM" id="Phobius"/>
    </source>
</evidence>
<dbReference type="SMART" id="SM00198">
    <property type="entry name" value="SCP"/>
    <property type="match status" value="1"/>
</dbReference>
<dbReference type="EMBL" id="JARK01001421">
    <property type="protein sequence ID" value="EYC04857.1"/>
    <property type="molecule type" value="Genomic_DNA"/>
</dbReference>
<dbReference type="OrthoDB" id="5853705at2759"/>
<dbReference type="Proteomes" id="UP000024635">
    <property type="component" value="Unassembled WGS sequence"/>
</dbReference>
<keyword evidence="1" id="KW-0472">Membrane</keyword>
<dbReference type="SUPFAM" id="SSF55797">
    <property type="entry name" value="PR-1-like"/>
    <property type="match status" value="1"/>
</dbReference>
<evidence type="ECO:0000259" key="2">
    <source>
        <dbReference type="SMART" id="SM00198"/>
    </source>
</evidence>
<dbReference type="InterPro" id="IPR018244">
    <property type="entry name" value="Allrgn_V5/Tpx1_CS"/>
</dbReference>
<feature type="transmembrane region" description="Helical" evidence="1">
    <location>
        <begin position="87"/>
        <end position="107"/>
    </location>
</feature>
<dbReference type="PANTHER" id="PTHR10334">
    <property type="entry name" value="CYSTEINE-RICH SECRETORY PROTEIN-RELATED"/>
    <property type="match status" value="1"/>
</dbReference>
<organism evidence="3 4">
    <name type="scientific">Ancylostoma ceylanicum</name>
    <dbReference type="NCBI Taxonomy" id="53326"/>
    <lineage>
        <taxon>Eukaryota</taxon>
        <taxon>Metazoa</taxon>
        <taxon>Ecdysozoa</taxon>
        <taxon>Nematoda</taxon>
        <taxon>Chromadorea</taxon>
        <taxon>Rhabditida</taxon>
        <taxon>Rhabditina</taxon>
        <taxon>Rhabditomorpha</taxon>
        <taxon>Strongyloidea</taxon>
        <taxon>Ancylostomatidae</taxon>
        <taxon>Ancylostomatinae</taxon>
        <taxon>Ancylostoma</taxon>
    </lineage>
</organism>
<protein>
    <recommendedName>
        <fullName evidence="2">SCP domain-containing protein</fullName>
    </recommendedName>
</protein>
<dbReference type="PROSITE" id="PS01009">
    <property type="entry name" value="CRISP_1"/>
    <property type="match status" value="1"/>
</dbReference>
<keyword evidence="4" id="KW-1185">Reference proteome</keyword>
<reference evidence="4" key="1">
    <citation type="journal article" date="2015" name="Nat. Genet.">
        <title>The genome and transcriptome of the zoonotic hookworm Ancylostoma ceylanicum identify infection-specific gene families.</title>
        <authorList>
            <person name="Schwarz E.M."/>
            <person name="Hu Y."/>
            <person name="Antoshechkin I."/>
            <person name="Miller M.M."/>
            <person name="Sternberg P.W."/>
            <person name="Aroian R.V."/>
        </authorList>
    </citation>
    <scope>NUCLEOTIDE SEQUENCE</scope>
    <source>
        <strain evidence="4">HY135</strain>
    </source>
</reference>